<keyword evidence="2" id="KW-1185">Reference proteome</keyword>
<accession>A0A4R6IWD3</accession>
<proteinExistence type="predicted"/>
<dbReference type="EMBL" id="SNWP01000011">
    <property type="protein sequence ID" value="TDO26316.1"/>
    <property type="molecule type" value="Genomic_DNA"/>
</dbReference>
<protein>
    <recommendedName>
        <fullName evidence="3">Secreted protein (Por secretion system target)</fullName>
    </recommendedName>
</protein>
<sequence length="84" mass="9423">MYIQHLQPNIIREDSYLTVISERAGNLILKVLDVDGHMAKTMVEDVTEGLQQLVINLGDLASGNYILNAFNGDTFIKAIRFSKQ</sequence>
<reference evidence="1 2" key="1">
    <citation type="submission" date="2019-03" db="EMBL/GenBank/DDBJ databases">
        <title>Genomic Encyclopedia of Archaeal and Bacterial Type Strains, Phase II (KMG-II): from individual species to whole genera.</title>
        <authorList>
            <person name="Goeker M."/>
        </authorList>
    </citation>
    <scope>NUCLEOTIDE SEQUENCE [LARGE SCALE GENOMIC DNA]</scope>
    <source>
        <strain evidence="1 2">DSM 28323</strain>
    </source>
</reference>
<dbReference type="Proteomes" id="UP000295741">
    <property type="component" value="Unassembled WGS sequence"/>
</dbReference>
<gene>
    <name evidence="1" type="ORF">BC659_1622</name>
</gene>
<evidence type="ECO:0000313" key="2">
    <source>
        <dbReference type="Proteomes" id="UP000295741"/>
    </source>
</evidence>
<evidence type="ECO:0008006" key="3">
    <source>
        <dbReference type="Google" id="ProtNLM"/>
    </source>
</evidence>
<comment type="caution">
    <text evidence="1">The sequence shown here is derived from an EMBL/GenBank/DDBJ whole genome shotgun (WGS) entry which is preliminary data.</text>
</comment>
<evidence type="ECO:0000313" key="1">
    <source>
        <dbReference type="EMBL" id="TDO26316.1"/>
    </source>
</evidence>
<name>A0A4R6IWD3_9BACT</name>
<dbReference type="RefSeq" id="WP_133474177.1">
    <property type="nucleotide sequence ID" value="NZ_SNWP01000011.1"/>
</dbReference>
<dbReference type="OrthoDB" id="677236at2"/>
<organism evidence="1 2">
    <name type="scientific">Sediminibacterium goheungense</name>
    <dbReference type="NCBI Taxonomy" id="1086393"/>
    <lineage>
        <taxon>Bacteria</taxon>
        <taxon>Pseudomonadati</taxon>
        <taxon>Bacteroidota</taxon>
        <taxon>Chitinophagia</taxon>
        <taxon>Chitinophagales</taxon>
        <taxon>Chitinophagaceae</taxon>
        <taxon>Sediminibacterium</taxon>
    </lineage>
</organism>
<dbReference type="AlphaFoldDB" id="A0A4R6IWD3"/>